<proteinExistence type="predicted"/>
<evidence type="ECO:0000313" key="2">
    <source>
        <dbReference type="EMBL" id="CAB1415754.1"/>
    </source>
</evidence>
<gene>
    <name evidence="2" type="ORF">PLEPLA_LOCUS3472</name>
</gene>
<reference evidence="2" key="1">
    <citation type="submission" date="2020-03" db="EMBL/GenBank/DDBJ databases">
        <authorList>
            <person name="Weist P."/>
        </authorList>
    </citation>
    <scope>NUCLEOTIDE SEQUENCE</scope>
</reference>
<dbReference type="Proteomes" id="UP001153269">
    <property type="component" value="Unassembled WGS sequence"/>
</dbReference>
<accession>A0A9N7TPF0</accession>
<name>A0A9N7TPF0_PLEPL</name>
<organism evidence="2 3">
    <name type="scientific">Pleuronectes platessa</name>
    <name type="common">European plaice</name>
    <dbReference type="NCBI Taxonomy" id="8262"/>
    <lineage>
        <taxon>Eukaryota</taxon>
        <taxon>Metazoa</taxon>
        <taxon>Chordata</taxon>
        <taxon>Craniata</taxon>
        <taxon>Vertebrata</taxon>
        <taxon>Euteleostomi</taxon>
        <taxon>Actinopterygii</taxon>
        <taxon>Neopterygii</taxon>
        <taxon>Teleostei</taxon>
        <taxon>Neoteleostei</taxon>
        <taxon>Acanthomorphata</taxon>
        <taxon>Carangaria</taxon>
        <taxon>Pleuronectiformes</taxon>
        <taxon>Pleuronectoidei</taxon>
        <taxon>Pleuronectidae</taxon>
        <taxon>Pleuronectes</taxon>
    </lineage>
</organism>
<evidence type="ECO:0000313" key="3">
    <source>
        <dbReference type="Proteomes" id="UP001153269"/>
    </source>
</evidence>
<sequence length="85" mass="8948">MKRGARPLIGCCWGDLQSHYHRSTPRANQGGRLGPRDHTLLSARPITASDVPVQYPGSSASVSGERDGSSGSLLSRPAASFLCPS</sequence>
<evidence type="ECO:0000256" key="1">
    <source>
        <dbReference type="SAM" id="MobiDB-lite"/>
    </source>
</evidence>
<dbReference type="EMBL" id="CADEAL010000173">
    <property type="protein sequence ID" value="CAB1415754.1"/>
    <property type="molecule type" value="Genomic_DNA"/>
</dbReference>
<keyword evidence="3" id="KW-1185">Reference proteome</keyword>
<protein>
    <submittedName>
        <fullName evidence="2">Uncharacterized protein</fullName>
    </submittedName>
</protein>
<comment type="caution">
    <text evidence="2">The sequence shown here is derived from an EMBL/GenBank/DDBJ whole genome shotgun (WGS) entry which is preliminary data.</text>
</comment>
<dbReference type="AlphaFoldDB" id="A0A9N7TPF0"/>
<feature type="region of interest" description="Disordered" evidence="1">
    <location>
        <begin position="45"/>
        <end position="85"/>
    </location>
</feature>